<evidence type="ECO:0000313" key="1">
    <source>
        <dbReference type="EMBL" id="MDU0327454.1"/>
    </source>
</evidence>
<dbReference type="RefSeq" id="WP_154097748.1">
    <property type="nucleotide sequence ID" value="NZ_JAWDIU010000004.1"/>
</dbReference>
<evidence type="ECO:0008006" key="3">
    <source>
        <dbReference type="Google" id="ProtNLM"/>
    </source>
</evidence>
<dbReference type="Gene3D" id="3.10.129.10">
    <property type="entry name" value="Hotdog Thioesterase"/>
    <property type="match status" value="2"/>
</dbReference>
<dbReference type="PANTHER" id="PTHR28152:SF1">
    <property type="entry name" value="HYDROXYACYL-THIOESTER DEHYDRATASE TYPE 2, MITOCHONDRIAL"/>
    <property type="match status" value="1"/>
</dbReference>
<accession>A0ABU3RXC9</accession>
<evidence type="ECO:0000313" key="2">
    <source>
        <dbReference type="Proteomes" id="UP001256673"/>
    </source>
</evidence>
<dbReference type="PANTHER" id="PTHR28152">
    <property type="entry name" value="HYDROXYACYL-THIOESTER DEHYDRATASE TYPE 2, MITOCHONDRIAL"/>
    <property type="match status" value="1"/>
</dbReference>
<protein>
    <recommendedName>
        <fullName evidence="3">N-terminal of MaoC-like dehydratase domain-containing protein</fullName>
    </recommendedName>
</protein>
<comment type="caution">
    <text evidence="1">The sequence shown here is derived from an EMBL/GenBank/DDBJ whole genome shotgun (WGS) entry which is preliminary data.</text>
</comment>
<keyword evidence="2" id="KW-1185">Reference proteome</keyword>
<organism evidence="1 2">
    <name type="scientific">Microbacterium algihabitans</name>
    <dbReference type="NCBI Taxonomy" id="3075992"/>
    <lineage>
        <taxon>Bacteria</taxon>
        <taxon>Bacillati</taxon>
        <taxon>Actinomycetota</taxon>
        <taxon>Actinomycetes</taxon>
        <taxon>Micrococcales</taxon>
        <taxon>Microbacteriaceae</taxon>
        <taxon>Microbacterium</taxon>
    </lineage>
</organism>
<dbReference type="Proteomes" id="UP001256673">
    <property type="component" value="Unassembled WGS sequence"/>
</dbReference>
<proteinExistence type="predicted"/>
<name>A0ABU3RXC9_9MICO</name>
<gene>
    <name evidence="1" type="ORF">RWH43_11870</name>
</gene>
<dbReference type="InterPro" id="IPR052741">
    <property type="entry name" value="Mitochondrial_HTD2"/>
</dbReference>
<dbReference type="EMBL" id="JAWDIU010000004">
    <property type="protein sequence ID" value="MDU0327454.1"/>
    <property type="molecule type" value="Genomic_DNA"/>
</dbReference>
<reference evidence="1 2" key="1">
    <citation type="submission" date="2023-09" db="EMBL/GenBank/DDBJ databases">
        <title>Microbacterium fusihabitans sp. nov., Microbacterium phycihabitans sp. nov., and Microbacterium cervinum sp. nov., isolated from dried seaweeds of beach.</title>
        <authorList>
            <person name="Lee S.D."/>
        </authorList>
    </citation>
    <scope>NUCLEOTIDE SEQUENCE [LARGE SCALE GENOMIC DNA]</scope>
    <source>
        <strain evidence="1 2">KSW2-21</strain>
    </source>
</reference>
<dbReference type="InterPro" id="IPR029069">
    <property type="entry name" value="HotDog_dom_sf"/>
</dbReference>
<dbReference type="SUPFAM" id="SSF54637">
    <property type="entry name" value="Thioesterase/thiol ester dehydrase-isomerase"/>
    <property type="match status" value="2"/>
</dbReference>
<sequence>MTVVRTQAVDAAHAEGYRGTFAAGQSPLTASGALPPAWEGILFPFAVPFADLRPDGTPARDGILPEIDLPRRMYAGEDTVFEAPLRIGDDVTQAARAGTLTEKSGARGRLVFADIERTFAVGGRVVARSTWHDVFLGAADGPPRSPRIDSAAVADADWIELVHLDARHLFRFSALTGNTHLVHYDRRWAQDVEGLADLLVHGPLLRILMADAARRHAGGRRMTALSVRMTAPAFVDTDIRLCGSAEASRVLAVGPGDEVLATAEIAFSDAGAF</sequence>